<dbReference type="PATRIC" id="fig|1550024.3.peg.3827"/>
<gene>
    <name evidence="8" type="ORF">TQ39_16805</name>
</gene>
<evidence type="ECO:0000313" key="8">
    <source>
        <dbReference type="EMBL" id="KJF38667.1"/>
    </source>
</evidence>
<evidence type="ECO:0000256" key="2">
    <source>
        <dbReference type="ARBA" id="ARBA00008806"/>
    </source>
</evidence>
<dbReference type="InterPro" id="IPR003688">
    <property type="entry name" value="TraG/VirD4"/>
</dbReference>
<proteinExistence type="inferred from homology"/>
<dbReference type="InterPro" id="IPR051539">
    <property type="entry name" value="T4SS-coupling_protein"/>
</dbReference>
<dbReference type="Gene3D" id="3.40.50.300">
    <property type="entry name" value="P-loop containing nucleotide triphosphate hydrolases"/>
    <property type="match status" value="1"/>
</dbReference>
<comment type="caution">
    <text evidence="8">The sequence shown here is derived from an EMBL/GenBank/DDBJ whole genome shotgun (WGS) entry which is preliminary data.</text>
</comment>
<dbReference type="InterPro" id="IPR027417">
    <property type="entry name" value="P-loop_NTPase"/>
</dbReference>
<accession>A0A0D8IVF4</accession>
<evidence type="ECO:0000256" key="7">
    <source>
        <dbReference type="SAM" id="MobiDB-lite"/>
    </source>
</evidence>
<evidence type="ECO:0000313" key="9">
    <source>
        <dbReference type="Proteomes" id="UP000032483"/>
    </source>
</evidence>
<dbReference type="AlphaFoldDB" id="A0A0D8IVF4"/>
<evidence type="ECO:0000256" key="4">
    <source>
        <dbReference type="ARBA" id="ARBA00022692"/>
    </source>
</evidence>
<comment type="subcellular location">
    <subcellularLocation>
        <location evidence="1">Cell membrane</location>
        <topology evidence="1">Multi-pass membrane protein</topology>
    </subcellularLocation>
</comment>
<organism evidence="8 9">
    <name type="scientific">Ruthenibacterium lactatiformans</name>
    <dbReference type="NCBI Taxonomy" id="1550024"/>
    <lineage>
        <taxon>Bacteria</taxon>
        <taxon>Bacillati</taxon>
        <taxon>Bacillota</taxon>
        <taxon>Clostridia</taxon>
        <taxon>Eubacteriales</taxon>
        <taxon>Oscillospiraceae</taxon>
        <taxon>Ruthenibacterium</taxon>
    </lineage>
</organism>
<evidence type="ECO:0000256" key="6">
    <source>
        <dbReference type="ARBA" id="ARBA00023136"/>
    </source>
</evidence>
<dbReference type="Proteomes" id="UP000032483">
    <property type="component" value="Unassembled WGS sequence"/>
</dbReference>
<dbReference type="PANTHER" id="PTHR37937:SF1">
    <property type="entry name" value="CONJUGATIVE TRANSFER: DNA TRANSPORT"/>
    <property type="match status" value="1"/>
</dbReference>
<keyword evidence="5" id="KW-1133">Transmembrane helix</keyword>
<keyword evidence="4" id="KW-0812">Transmembrane</keyword>
<dbReference type="GO" id="GO:0005886">
    <property type="term" value="C:plasma membrane"/>
    <property type="evidence" value="ECO:0007669"/>
    <property type="project" value="UniProtKB-SubCell"/>
</dbReference>
<reference evidence="8" key="1">
    <citation type="submission" date="2015-02" db="EMBL/GenBank/DDBJ databases">
        <title>A novel member of the family Ruminococcaceae isolated from human feces.</title>
        <authorList>
            <person name="Shkoporov A.N."/>
            <person name="Chaplin A.V."/>
            <person name="Motuzova O.V."/>
            <person name="Kafarskaia L.I."/>
            <person name="Khokhlova E.V."/>
            <person name="Efimov B.A."/>
        </authorList>
    </citation>
    <scope>NUCLEOTIDE SEQUENCE [LARGE SCALE GENOMIC DNA]</scope>
    <source>
        <strain evidence="8">585-1</strain>
    </source>
</reference>
<evidence type="ECO:0000256" key="5">
    <source>
        <dbReference type="ARBA" id="ARBA00022989"/>
    </source>
</evidence>
<keyword evidence="3" id="KW-1003">Cell membrane</keyword>
<dbReference type="PANTHER" id="PTHR37937">
    <property type="entry name" value="CONJUGATIVE TRANSFER: DNA TRANSPORT"/>
    <property type="match status" value="1"/>
</dbReference>
<dbReference type="NCBIfam" id="NF045973">
    <property type="entry name" value="conju_CD1115"/>
    <property type="match status" value="1"/>
</dbReference>
<name>A0A0D8IVF4_9FIRM</name>
<keyword evidence="6" id="KW-0472">Membrane</keyword>
<dbReference type="CDD" id="cd01127">
    <property type="entry name" value="TrwB_TraG_TraD_VirD4"/>
    <property type="match status" value="1"/>
</dbReference>
<feature type="region of interest" description="Disordered" evidence="7">
    <location>
        <begin position="562"/>
        <end position="583"/>
    </location>
</feature>
<sequence length="583" mass="64133">MLGQETAVLLLLCVGLLLLMAAVTNGAGFSLDGIKGRTVGDGQHGTARFAGKGEIRRTFHRVRFRPRAWRRGKHLPKVQGLVVGCEMRGKRVTALVDGDDIHAMMVAGSGAGKTAYFLYPNLEYCCAAGMSFLTSDTKGDLARNYAGIAKDIYGYDVSVLDLRNPACSDGNNLLDLVNKYMDAYMAHPDDLASRARAEKYAKIIAKTVVTSSSGTEHGQNAYFYDAAEGLITSVILLVAEFCPPETRHIVSVFKLIQDLLSPSGQKGKNQLQMLLSLLPPEHKARWFAGAALTAGEQAMASVLSTAMASLNAFLDSELEQMLCFSTKIDAEKFCREKSAVFVVLPEEDSSKYFMVSLLVQQMYREILVVADGQGGALKNRVMFFLDELGSLPKIESLELMFSAARSRRLSIVGIIQSYGQLERNYGKEGCSIILDNAQDTIAGGFSPAGDTAEQVSRQLGEQTVMTGSVSRGKSDPSRSLQMMGRRLMTPDELKSMPKGQFIVMKTGRRPMLSKLRLFLDWGITFTEPYALEQHAQREVKYAGSKELRRKILKEYGIPPGQQIVPGQERFPERQKPGMIQENV</sequence>
<keyword evidence="9" id="KW-1185">Reference proteome</keyword>
<evidence type="ECO:0000256" key="3">
    <source>
        <dbReference type="ARBA" id="ARBA00022475"/>
    </source>
</evidence>
<protein>
    <submittedName>
        <fullName evidence="8">Conjugal transfer protein TraG</fullName>
    </submittedName>
</protein>
<evidence type="ECO:0000256" key="1">
    <source>
        <dbReference type="ARBA" id="ARBA00004651"/>
    </source>
</evidence>
<dbReference type="EMBL" id="JXXK01000034">
    <property type="protein sequence ID" value="KJF38667.1"/>
    <property type="molecule type" value="Genomic_DNA"/>
</dbReference>
<dbReference type="SUPFAM" id="SSF52540">
    <property type="entry name" value="P-loop containing nucleoside triphosphate hydrolases"/>
    <property type="match status" value="1"/>
</dbReference>
<comment type="similarity">
    <text evidence="2">Belongs to the VirD4/TraG family.</text>
</comment>
<dbReference type="Pfam" id="PF02534">
    <property type="entry name" value="T4SS-DNA_transf"/>
    <property type="match status" value="1"/>
</dbReference>